<reference evidence="2 3" key="1">
    <citation type="submission" date="2017-06" db="EMBL/GenBank/DDBJ databases">
        <authorList>
            <consortium name="Pathogen Informatics"/>
        </authorList>
    </citation>
    <scope>NUCLEOTIDE SEQUENCE [LARGE SCALE GENOMIC DNA]</scope>
    <source>
        <strain evidence="2 3">NCTC12149</strain>
    </source>
</reference>
<dbReference type="AlphaFoldDB" id="A0AAJ5C129"/>
<evidence type="ECO:0008006" key="4">
    <source>
        <dbReference type="Google" id="ProtNLM"/>
    </source>
</evidence>
<gene>
    <name evidence="2" type="ORF">SAMEA4412673_02687</name>
</gene>
<keyword evidence="1" id="KW-0732">Signal</keyword>
<dbReference type="InterPro" id="IPR011250">
    <property type="entry name" value="OMP/PagP_B-barrel"/>
</dbReference>
<evidence type="ECO:0000256" key="1">
    <source>
        <dbReference type="SAM" id="SignalP"/>
    </source>
</evidence>
<evidence type="ECO:0000313" key="3">
    <source>
        <dbReference type="Proteomes" id="UP000215355"/>
    </source>
</evidence>
<proteinExistence type="predicted"/>
<feature type="chain" id="PRO_5042508874" description="Outer membrane protein beta-barrel domain-containing protein" evidence="1">
    <location>
        <begin position="26"/>
        <end position="156"/>
    </location>
</feature>
<organism evidence="2 3">
    <name type="scientific">Sphingobacterium mizutaii</name>
    <dbReference type="NCBI Taxonomy" id="1010"/>
    <lineage>
        <taxon>Bacteria</taxon>
        <taxon>Pseudomonadati</taxon>
        <taxon>Bacteroidota</taxon>
        <taxon>Sphingobacteriia</taxon>
        <taxon>Sphingobacteriales</taxon>
        <taxon>Sphingobacteriaceae</taxon>
        <taxon>Sphingobacterium</taxon>
    </lineage>
</organism>
<dbReference type="SUPFAM" id="SSF56925">
    <property type="entry name" value="OMPA-like"/>
    <property type="match status" value="1"/>
</dbReference>
<dbReference type="KEGG" id="smiz:4412673_02687"/>
<sequence length="156" mass="17740">MLKITKLLFLIFLLQVIHFNLNAQANQFSIGAHLEWNMESPSYAKLYSINGKYDFSERQAIQAQVGLGDYKVYYFGADYLYSVLLLKKMPSVFVGAGLGFEGIRGTDANDIILNAQAGFQFDIKKFSPFVGYKPKFYFEAEGIDPSTIFIGLRYRL</sequence>
<accession>A0AAJ5C129</accession>
<dbReference type="RefSeq" id="WP_093097627.1">
    <property type="nucleotide sequence ID" value="NZ_FNGK01000001.1"/>
</dbReference>
<name>A0AAJ5C129_9SPHI</name>
<evidence type="ECO:0000313" key="2">
    <source>
        <dbReference type="EMBL" id="SNV52551.1"/>
    </source>
</evidence>
<dbReference type="Proteomes" id="UP000215355">
    <property type="component" value="Chromosome 1"/>
</dbReference>
<protein>
    <recommendedName>
        <fullName evidence="4">Outer membrane protein beta-barrel domain-containing protein</fullName>
    </recommendedName>
</protein>
<dbReference type="EMBL" id="LT906468">
    <property type="protein sequence ID" value="SNV52551.1"/>
    <property type="molecule type" value="Genomic_DNA"/>
</dbReference>
<feature type="signal peptide" evidence="1">
    <location>
        <begin position="1"/>
        <end position="25"/>
    </location>
</feature>